<name>A0A5E4BZN7_MARMO</name>
<evidence type="ECO:0000313" key="3">
    <source>
        <dbReference type="Proteomes" id="UP000335636"/>
    </source>
</evidence>
<evidence type="ECO:0000256" key="1">
    <source>
        <dbReference type="SAM" id="MobiDB-lite"/>
    </source>
</evidence>
<accession>A0A5E4BZN7</accession>
<feature type="region of interest" description="Disordered" evidence="1">
    <location>
        <begin position="1"/>
        <end position="42"/>
    </location>
</feature>
<organism evidence="2 3">
    <name type="scientific">Marmota monax</name>
    <name type="common">Woodchuck</name>
    <dbReference type="NCBI Taxonomy" id="9995"/>
    <lineage>
        <taxon>Eukaryota</taxon>
        <taxon>Metazoa</taxon>
        <taxon>Chordata</taxon>
        <taxon>Craniata</taxon>
        <taxon>Vertebrata</taxon>
        <taxon>Euteleostomi</taxon>
        <taxon>Mammalia</taxon>
        <taxon>Eutheria</taxon>
        <taxon>Euarchontoglires</taxon>
        <taxon>Glires</taxon>
        <taxon>Rodentia</taxon>
        <taxon>Sciuromorpha</taxon>
        <taxon>Sciuridae</taxon>
        <taxon>Xerinae</taxon>
        <taxon>Marmotini</taxon>
        <taxon>Marmota</taxon>
    </lineage>
</organism>
<comment type="caution">
    <text evidence="2">The sequence shown here is derived from an EMBL/GenBank/DDBJ whole genome shotgun (WGS) entry which is preliminary data.</text>
</comment>
<proteinExistence type="predicted"/>
<dbReference type="AlphaFoldDB" id="A0A5E4BZN7"/>
<gene>
    <name evidence="2" type="ORF">MONAX_5E033199</name>
</gene>
<feature type="non-terminal residue" evidence="2">
    <location>
        <position position="1"/>
    </location>
</feature>
<reference evidence="2" key="1">
    <citation type="submission" date="2019-04" db="EMBL/GenBank/DDBJ databases">
        <authorList>
            <person name="Alioto T."/>
            <person name="Alioto T."/>
        </authorList>
    </citation>
    <scope>NUCLEOTIDE SEQUENCE [LARGE SCALE GENOMIC DNA]</scope>
</reference>
<dbReference type="Proteomes" id="UP000335636">
    <property type="component" value="Unassembled WGS sequence"/>
</dbReference>
<protein>
    <submittedName>
        <fullName evidence="2">Uncharacterized protein</fullName>
    </submittedName>
</protein>
<dbReference type="EMBL" id="CABDUW010000782">
    <property type="protein sequence ID" value="VTJ75117.1"/>
    <property type="molecule type" value="Genomic_DNA"/>
</dbReference>
<keyword evidence="3" id="KW-1185">Reference proteome</keyword>
<sequence>LATLLRGTRPTWPEPLQNPEAGGRKSAGGEAGETETSGWSSSLEETLRVLGSIVEYPYVHFLILQQQQKGPAKNLSF</sequence>
<evidence type="ECO:0000313" key="2">
    <source>
        <dbReference type="EMBL" id="VTJ75117.1"/>
    </source>
</evidence>